<dbReference type="Proteomes" id="UP000190130">
    <property type="component" value="Unassembled WGS sequence"/>
</dbReference>
<name>A0A0Q3I8G3_9HYPH</name>
<dbReference type="EMBL" id="FUYX01000001">
    <property type="protein sequence ID" value="SKB37725.1"/>
    <property type="molecule type" value="Genomic_DNA"/>
</dbReference>
<reference evidence="5 7" key="2">
    <citation type="submission" date="2017-02" db="EMBL/GenBank/DDBJ databases">
        <authorList>
            <person name="Peterson S.W."/>
        </authorList>
    </citation>
    <scope>NUCLEOTIDE SEQUENCE [LARGE SCALE GENOMIC DNA]</scope>
    <source>
        <strain evidence="5 7">DSM 9653</strain>
    </source>
</reference>
<dbReference type="InterPro" id="IPR006016">
    <property type="entry name" value="UspA"/>
</dbReference>
<proteinExistence type="inferred from homology"/>
<dbReference type="Pfam" id="PF00582">
    <property type="entry name" value="Usp"/>
    <property type="match status" value="1"/>
</dbReference>
<feature type="domain" description="UspA" evidence="3">
    <location>
        <begin position="1"/>
        <end position="150"/>
    </location>
</feature>
<reference evidence="4 6" key="1">
    <citation type="submission" date="2015-10" db="EMBL/GenBank/DDBJ databases">
        <title>Draft genome of Bosea thiooxidans.</title>
        <authorList>
            <person name="Wang X."/>
        </authorList>
    </citation>
    <scope>NUCLEOTIDE SEQUENCE [LARGE SCALE GENOMIC DNA]</scope>
    <source>
        <strain evidence="4 6">CGMCC 9174</strain>
    </source>
</reference>
<comment type="subcellular location">
    <subcellularLocation>
        <location evidence="2">Cytoplasm</location>
    </subcellularLocation>
</comment>
<dbReference type="SUPFAM" id="SSF52402">
    <property type="entry name" value="Adenine nucleotide alpha hydrolases-like"/>
    <property type="match status" value="1"/>
</dbReference>
<protein>
    <recommendedName>
        <fullName evidence="2">Universal stress protein</fullName>
    </recommendedName>
</protein>
<dbReference type="STRING" id="53254.SAMN05660750_00438"/>
<dbReference type="Gene3D" id="3.40.50.620">
    <property type="entry name" value="HUPs"/>
    <property type="match status" value="1"/>
</dbReference>
<dbReference type="PANTHER" id="PTHR46268">
    <property type="entry name" value="STRESS RESPONSE PROTEIN NHAX"/>
    <property type="match status" value="1"/>
</dbReference>
<dbReference type="InterPro" id="IPR006015">
    <property type="entry name" value="Universal_stress_UspA"/>
</dbReference>
<evidence type="ECO:0000313" key="5">
    <source>
        <dbReference type="EMBL" id="SKB37725.1"/>
    </source>
</evidence>
<comment type="similarity">
    <text evidence="1 2">Belongs to the universal stress protein A family.</text>
</comment>
<dbReference type="OrthoDB" id="5564966at2"/>
<dbReference type="PIRSF" id="PIRSF006276">
    <property type="entry name" value="UspA"/>
    <property type="match status" value="1"/>
</dbReference>
<dbReference type="InterPro" id="IPR014729">
    <property type="entry name" value="Rossmann-like_a/b/a_fold"/>
</dbReference>
<keyword evidence="6" id="KW-1185">Reference proteome</keyword>
<keyword evidence="2" id="KW-0963">Cytoplasm</keyword>
<dbReference type="AlphaFoldDB" id="A0A0Q3I8G3"/>
<gene>
    <name evidence="4" type="ORF">ARD30_09570</name>
    <name evidence="5" type="ORF">SAMN05660750_00438</name>
</gene>
<accession>A0A0Q3I8G3</accession>
<dbReference type="PANTHER" id="PTHR46268:SF15">
    <property type="entry name" value="UNIVERSAL STRESS PROTEIN HP_0031"/>
    <property type="match status" value="1"/>
</dbReference>
<evidence type="ECO:0000313" key="6">
    <source>
        <dbReference type="Proteomes" id="UP000051562"/>
    </source>
</evidence>
<evidence type="ECO:0000256" key="2">
    <source>
        <dbReference type="PIRNR" id="PIRNR006276"/>
    </source>
</evidence>
<sequence length="150" mass="15716">MYKHILISTDGSEVGQKGVDHGLALAKSVGAKVTIVTVTEPFPIYAGAAAGPGWLPPPTATVEYEASQKEAATRTLVDAKAAADRLGVAAETVYIPEAHPAEAIVETAGRRHCDLIVMASHGRRGLRRLLLGSQTSEVVTNSPVPVLVVR</sequence>
<dbReference type="RefSeq" id="WP_055727366.1">
    <property type="nucleotide sequence ID" value="NZ_FUYX01000001.1"/>
</dbReference>
<dbReference type="EMBL" id="LMAR01000024">
    <property type="protein sequence ID" value="KQK31312.1"/>
    <property type="molecule type" value="Genomic_DNA"/>
</dbReference>
<evidence type="ECO:0000313" key="4">
    <source>
        <dbReference type="EMBL" id="KQK31312.1"/>
    </source>
</evidence>
<evidence type="ECO:0000259" key="3">
    <source>
        <dbReference type="Pfam" id="PF00582"/>
    </source>
</evidence>
<evidence type="ECO:0000313" key="7">
    <source>
        <dbReference type="Proteomes" id="UP000190130"/>
    </source>
</evidence>
<dbReference type="GO" id="GO:0005737">
    <property type="term" value="C:cytoplasm"/>
    <property type="evidence" value="ECO:0007669"/>
    <property type="project" value="UniProtKB-SubCell"/>
</dbReference>
<evidence type="ECO:0000256" key="1">
    <source>
        <dbReference type="ARBA" id="ARBA00008791"/>
    </source>
</evidence>
<organism evidence="4 6">
    <name type="scientific">Bosea thiooxidans</name>
    <dbReference type="NCBI Taxonomy" id="53254"/>
    <lineage>
        <taxon>Bacteria</taxon>
        <taxon>Pseudomonadati</taxon>
        <taxon>Pseudomonadota</taxon>
        <taxon>Alphaproteobacteria</taxon>
        <taxon>Hyphomicrobiales</taxon>
        <taxon>Boseaceae</taxon>
        <taxon>Bosea</taxon>
    </lineage>
</organism>
<dbReference type="CDD" id="cd00293">
    <property type="entry name" value="USP-like"/>
    <property type="match status" value="1"/>
</dbReference>
<dbReference type="PRINTS" id="PR01438">
    <property type="entry name" value="UNVRSLSTRESS"/>
</dbReference>
<dbReference type="Proteomes" id="UP000051562">
    <property type="component" value="Unassembled WGS sequence"/>
</dbReference>